<dbReference type="AlphaFoldDB" id="A0AB38RMA8"/>
<evidence type="ECO:0000259" key="1">
    <source>
        <dbReference type="SMART" id="SM00829"/>
    </source>
</evidence>
<geneLocation type="plasmid" evidence="2 3">
    <name>pdjl-6-4</name>
</geneLocation>
<dbReference type="InterPro" id="IPR036291">
    <property type="entry name" value="NAD(P)-bd_dom_sf"/>
</dbReference>
<keyword evidence="2" id="KW-0614">Plasmid</keyword>
<protein>
    <submittedName>
        <fullName evidence="2">Zinc-binding alcohol dehydrogenase family protein</fullName>
    </submittedName>
</protein>
<evidence type="ECO:0000313" key="2">
    <source>
        <dbReference type="EMBL" id="UPU46458.1"/>
    </source>
</evidence>
<name>A0AB38RMA8_RHOSG</name>
<dbReference type="RefSeq" id="WP_064074859.1">
    <property type="nucleotide sequence ID" value="NZ_CP096567.1"/>
</dbReference>
<evidence type="ECO:0000313" key="3">
    <source>
        <dbReference type="Proteomes" id="UP000831484"/>
    </source>
</evidence>
<dbReference type="InterPro" id="IPR051397">
    <property type="entry name" value="Zn-ADH-like_protein"/>
</dbReference>
<feature type="domain" description="Enoyl reductase (ER)" evidence="1">
    <location>
        <begin position="4"/>
        <end position="304"/>
    </location>
</feature>
<sequence length="306" mass="31937">MRAAIITELGAEPVLGERPDPVAGEGGVLVHVSTAALNPADLVYASGIRLKPSTPFVPGIEAVGRTPDGKRVYFYPAQHPHGTFAEQAVAHLGQVQPLADDITDEQALCLGVAGTTAWLALTYKAGIQPGESVLVLGATGSVGQIAVQAAKALGARRVVAAGRDRETLDTLLDHGADTVVTLDEGYESRLVDASEGGFDLVVDSLFGDPMVAGIRATRAGGRIVNLGMRAGRTVELPGIPLKGRDLLSCSIDMVPTAVKARAFGDLCQVARTGGIHVEFERTALADVAETWKRQATSPHCKLLIVP</sequence>
<dbReference type="SUPFAM" id="SSF51735">
    <property type="entry name" value="NAD(P)-binding Rossmann-fold domains"/>
    <property type="match status" value="1"/>
</dbReference>
<organism evidence="2 3">
    <name type="scientific">Rhodococcus qingshengii JCM 15477</name>
    <dbReference type="NCBI Taxonomy" id="1303681"/>
    <lineage>
        <taxon>Bacteria</taxon>
        <taxon>Bacillati</taxon>
        <taxon>Actinomycetota</taxon>
        <taxon>Actinomycetes</taxon>
        <taxon>Mycobacteriales</taxon>
        <taxon>Nocardiaceae</taxon>
        <taxon>Rhodococcus</taxon>
        <taxon>Rhodococcus erythropolis group</taxon>
    </lineage>
</organism>
<dbReference type="SUPFAM" id="SSF50129">
    <property type="entry name" value="GroES-like"/>
    <property type="match status" value="1"/>
</dbReference>
<dbReference type="PANTHER" id="PTHR43677:SF4">
    <property type="entry name" value="QUINONE OXIDOREDUCTASE-LIKE PROTEIN 2"/>
    <property type="match status" value="1"/>
</dbReference>
<dbReference type="GO" id="GO:0016491">
    <property type="term" value="F:oxidoreductase activity"/>
    <property type="evidence" value="ECO:0007669"/>
    <property type="project" value="InterPro"/>
</dbReference>
<dbReference type="Pfam" id="PF00107">
    <property type="entry name" value="ADH_zinc_N"/>
    <property type="match status" value="1"/>
</dbReference>
<dbReference type="InterPro" id="IPR020843">
    <property type="entry name" value="ER"/>
</dbReference>
<dbReference type="InterPro" id="IPR011032">
    <property type="entry name" value="GroES-like_sf"/>
</dbReference>
<dbReference type="Gene3D" id="3.40.50.720">
    <property type="entry name" value="NAD(P)-binding Rossmann-like Domain"/>
    <property type="match status" value="1"/>
</dbReference>
<proteinExistence type="predicted"/>
<dbReference type="Gene3D" id="3.90.180.10">
    <property type="entry name" value="Medium-chain alcohol dehydrogenases, catalytic domain"/>
    <property type="match status" value="1"/>
</dbReference>
<dbReference type="Proteomes" id="UP000831484">
    <property type="component" value="Plasmid pdjl-6-4"/>
</dbReference>
<dbReference type="EMBL" id="CP096567">
    <property type="protein sequence ID" value="UPU46458.1"/>
    <property type="molecule type" value="Genomic_DNA"/>
</dbReference>
<dbReference type="InterPro" id="IPR013149">
    <property type="entry name" value="ADH-like_C"/>
</dbReference>
<reference evidence="3" key="1">
    <citation type="journal article" date="2022" name="Environ. Microbiol.">
        <title>Functional analysis, diversity, and distribution of carbendazim hydrolases MheI and CbmA, responsible for the initial step in carbendazim degradation.</title>
        <authorList>
            <person name="Zhang M."/>
            <person name="Bai X."/>
            <person name="Li Q."/>
            <person name="Zhang L."/>
            <person name="Zhu Q."/>
            <person name="Gao S."/>
            <person name="Ke Z."/>
            <person name="Jiang M."/>
            <person name="Hu J."/>
            <person name="Qiu J."/>
            <person name="Hong Q."/>
        </authorList>
    </citation>
    <scope>NUCLEOTIDE SEQUENCE [LARGE SCALE GENOMIC DNA]</scope>
    <source>
        <strain evidence="3">djl-6</strain>
    </source>
</reference>
<dbReference type="PANTHER" id="PTHR43677">
    <property type="entry name" value="SHORT-CHAIN DEHYDROGENASE/REDUCTASE"/>
    <property type="match status" value="1"/>
</dbReference>
<accession>A0AB38RMA8</accession>
<keyword evidence="3" id="KW-1185">Reference proteome</keyword>
<dbReference type="SMART" id="SM00829">
    <property type="entry name" value="PKS_ER"/>
    <property type="match status" value="1"/>
</dbReference>
<gene>
    <name evidence="2" type="ORF">M0639_32445</name>
</gene>